<name>A0AAV6UEA3_9ARAC</name>
<evidence type="ECO:0000256" key="12">
    <source>
        <dbReference type="ARBA" id="ARBA00030212"/>
    </source>
</evidence>
<evidence type="ECO:0000256" key="2">
    <source>
        <dbReference type="ARBA" id="ARBA00007260"/>
    </source>
</evidence>
<feature type="transmembrane region" description="Helical" evidence="14">
    <location>
        <begin position="112"/>
        <end position="130"/>
    </location>
</feature>
<evidence type="ECO:0000256" key="8">
    <source>
        <dbReference type="ARBA" id="ARBA00022982"/>
    </source>
</evidence>
<evidence type="ECO:0000256" key="1">
    <source>
        <dbReference type="ARBA" id="ARBA00004434"/>
    </source>
</evidence>
<evidence type="ECO:0000256" key="4">
    <source>
        <dbReference type="ARBA" id="ARBA00022448"/>
    </source>
</evidence>
<comment type="caution">
    <text evidence="15">The sequence shown here is derived from an EMBL/GenBank/DDBJ whole genome shotgun (WGS) entry which is preliminary data.</text>
</comment>
<comment type="subcellular location">
    <subcellularLocation>
        <location evidence="1">Mitochondrion inner membrane</location>
        <topology evidence="1">Single-pass membrane protein</topology>
    </subcellularLocation>
</comment>
<dbReference type="Pfam" id="PF07225">
    <property type="entry name" value="NDUF_B4"/>
    <property type="match status" value="1"/>
</dbReference>
<dbReference type="InterPro" id="IPR009866">
    <property type="entry name" value="NADH_UbQ_OxRdtase_NDUFB4_su"/>
</dbReference>
<evidence type="ECO:0000256" key="5">
    <source>
        <dbReference type="ARBA" id="ARBA00022660"/>
    </source>
</evidence>
<evidence type="ECO:0000256" key="11">
    <source>
        <dbReference type="ARBA" id="ARBA00023136"/>
    </source>
</evidence>
<reference evidence="15 16" key="1">
    <citation type="journal article" date="2022" name="Nat. Ecol. Evol.">
        <title>A masculinizing supergene underlies an exaggerated male reproductive morph in a spider.</title>
        <authorList>
            <person name="Hendrickx F."/>
            <person name="De Corte Z."/>
            <person name="Sonet G."/>
            <person name="Van Belleghem S.M."/>
            <person name="Kostlbacher S."/>
            <person name="Vangestel C."/>
        </authorList>
    </citation>
    <scope>NUCLEOTIDE SEQUENCE [LARGE SCALE GENOMIC DNA]</scope>
    <source>
        <strain evidence="15">W744_W776</strain>
    </source>
</reference>
<keyword evidence="9 14" id="KW-1133">Transmembrane helix</keyword>
<evidence type="ECO:0000256" key="14">
    <source>
        <dbReference type="SAM" id="Phobius"/>
    </source>
</evidence>
<comment type="similarity">
    <text evidence="2">Belongs to the complex I NDUFB4 subunit family.</text>
</comment>
<keyword evidence="7" id="KW-0999">Mitochondrion inner membrane</keyword>
<evidence type="ECO:0000256" key="10">
    <source>
        <dbReference type="ARBA" id="ARBA00023128"/>
    </source>
</evidence>
<dbReference type="PANTHER" id="PTHR15469:SF0">
    <property type="entry name" value="NADH DEHYDROGENASE [UBIQUINONE] 1 BETA SUBCOMPLEX SUBUNIT 4"/>
    <property type="match status" value="1"/>
</dbReference>
<proteinExistence type="inferred from homology"/>
<evidence type="ECO:0000256" key="9">
    <source>
        <dbReference type="ARBA" id="ARBA00022989"/>
    </source>
</evidence>
<keyword evidence="5" id="KW-0679">Respiratory chain</keyword>
<dbReference type="Proteomes" id="UP000827092">
    <property type="component" value="Unassembled WGS sequence"/>
</dbReference>
<evidence type="ECO:0000256" key="6">
    <source>
        <dbReference type="ARBA" id="ARBA00022692"/>
    </source>
</evidence>
<keyword evidence="16" id="KW-1185">Reference proteome</keyword>
<evidence type="ECO:0000256" key="7">
    <source>
        <dbReference type="ARBA" id="ARBA00022792"/>
    </source>
</evidence>
<dbReference type="AlphaFoldDB" id="A0AAV6UEA3"/>
<evidence type="ECO:0000256" key="3">
    <source>
        <dbReference type="ARBA" id="ARBA00018681"/>
    </source>
</evidence>
<keyword evidence="6 14" id="KW-0812">Transmembrane</keyword>
<gene>
    <name evidence="15" type="ORF">JTE90_008604</name>
</gene>
<protein>
    <recommendedName>
        <fullName evidence="3">NADH dehydrogenase [ubiquinone] 1 beta subcomplex subunit 4</fullName>
    </recommendedName>
    <alternativeName>
        <fullName evidence="12">Complex I-B15</fullName>
    </alternativeName>
    <alternativeName>
        <fullName evidence="13">NADH-ubiquinone oxidoreductase B15 subunit</fullName>
    </alternativeName>
</protein>
<dbReference type="PANTHER" id="PTHR15469">
    <property type="entry name" value="NADH-UBIQUINONE OXIDOREDUCTASE B15 SUBUNIT"/>
    <property type="match status" value="1"/>
</dbReference>
<evidence type="ECO:0000256" key="13">
    <source>
        <dbReference type="ARBA" id="ARBA00030987"/>
    </source>
</evidence>
<keyword evidence="10" id="KW-0496">Mitochondrion</keyword>
<keyword evidence="8" id="KW-0249">Electron transport</keyword>
<dbReference type="EMBL" id="JAFNEN010000482">
    <property type="protein sequence ID" value="KAG8182068.1"/>
    <property type="molecule type" value="Genomic_DNA"/>
</dbReference>
<accession>A0AAV6UEA3</accession>
<organism evidence="15 16">
    <name type="scientific">Oedothorax gibbosus</name>
    <dbReference type="NCBI Taxonomy" id="931172"/>
    <lineage>
        <taxon>Eukaryota</taxon>
        <taxon>Metazoa</taxon>
        <taxon>Ecdysozoa</taxon>
        <taxon>Arthropoda</taxon>
        <taxon>Chelicerata</taxon>
        <taxon>Arachnida</taxon>
        <taxon>Araneae</taxon>
        <taxon>Araneomorphae</taxon>
        <taxon>Entelegynae</taxon>
        <taxon>Araneoidea</taxon>
        <taxon>Linyphiidae</taxon>
        <taxon>Erigoninae</taxon>
        <taxon>Oedothorax</taxon>
    </lineage>
</organism>
<evidence type="ECO:0000313" key="15">
    <source>
        <dbReference type="EMBL" id="KAG8182068.1"/>
    </source>
</evidence>
<dbReference type="GO" id="GO:0005743">
    <property type="term" value="C:mitochondrial inner membrane"/>
    <property type="evidence" value="ECO:0007669"/>
    <property type="project" value="UniProtKB-SubCell"/>
</dbReference>
<keyword evidence="11 14" id="KW-0472">Membrane</keyword>
<evidence type="ECO:0000313" key="16">
    <source>
        <dbReference type="Proteomes" id="UP000827092"/>
    </source>
</evidence>
<keyword evidence="4" id="KW-0813">Transport</keyword>
<sequence length="156" mass="18208">MSCCKVKRDSCCSDTKMAVTPSNFLHIGRSSVLRLASTHSSQDVFHAPDAPPEYVELVKKRLKLKNALKAEFLRKFSDPHTTDPIVFDPQIQRHYAMHNTISERFIPTFKNWCTYMFSMVIPILVFAKIVKYKRDKTERAIRSGEMQYEDRIFKMV</sequence>